<dbReference type="InterPro" id="IPR036291">
    <property type="entry name" value="NAD(P)-bd_dom_sf"/>
</dbReference>
<dbReference type="AlphaFoldDB" id="W4QCF7"/>
<dbReference type="Pfam" id="PF22725">
    <property type="entry name" value="GFO_IDH_MocA_C3"/>
    <property type="match status" value="1"/>
</dbReference>
<dbReference type="PANTHER" id="PTHR43249">
    <property type="entry name" value="UDP-N-ACETYL-2-AMINO-2-DEOXY-D-GLUCURONATE OXIDASE"/>
    <property type="match status" value="1"/>
</dbReference>
<dbReference type="STRING" id="1236971.JCM9152_1094"/>
<dbReference type="Pfam" id="PF01408">
    <property type="entry name" value="GFO_IDH_MocA"/>
    <property type="match status" value="1"/>
</dbReference>
<dbReference type="GO" id="GO:0000166">
    <property type="term" value="F:nucleotide binding"/>
    <property type="evidence" value="ECO:0007669"/>
    <property type="project" value="InterPro"/>
</dbReference>
<evidence type="ECO:0000259" key="2">
    <source>
        <dbReference type="Pfam" id="PF22725"/>
    </source>
</evidence>
<dbReference type="InterPro" id="IPR055170">
    <property type="entry name" value="GFO_IDH_MocA-like_dom"/>
</dbReference>
<dbReference type="InterPro" id="IPR052515">
    <property type="entry name" value="Gfo/Idh/MocA_Oxidoreductase"/>
</dbReference>
<dbReference type="PANTHER" id="PTHR43249:SF1">
    <property type="entry name" value="D-GLUCOSIDE 3-DEHYDROGENASE"/>
    <property type="match status" value="1"/>
</dbReference>
<dbReference type="Proteomes" id="UP000018895">
    <property type="component" value="Unassembled WGS sequence"/>
</dbReference>
<gene>
    <name evidence="3" type="ORF">JCM9152_1094</name>
</gene>
<dbReference type="SUPFAM" id="SSF51735">
    <property type="entry name" value="NAD(P)-binding Rossmann-fold domains"/>
    <property type="match status" value="1"/>
</dbReference>
<proteinExistence type="predicted"/>
<evidence type="ECO:0000313" key="4">
    <source>
        <dbReference type="Proteomes" id="UP000018895"/>
    </source>
</evidence>
<evidence type="ECO:0000259" key="1">
    <source>
        <dbReference type="Pfam" id="PF01408"/>
    </source>
</evidence>
<evidence type="ECO:0000313" key="3">
    <source>
        <dbReference type="EMBL" id="GAE29715.1"/>
    </source>
</evidence>
<name>W4QCF7_9BACI</name>
<dbReference type="Gene3D" id="3.40.50.720">
    <property type="entry name" value="NAD(P)-binding Rossmann-like Domain"/>
    <property type="match status" value="1"/>
</dbReference>
<dbReference type="InterPro" id="IPR000683">
    <property type="entry name" value="Gfo/Idh/MocA-like_OxRdtase_N"/>
</dbReference>
<dbReference type="Gene3D" id="3.30.360.10">
    <property type="entry name" value="Dihydrodipicolinate Reductase, domain 2"/>
    <property type="match status" value="1"/>
</dbReference>
<feature type="domain" description="Gfo/Idh/MocA-like oxidoreductase N-terminal" evidence="1">
    <location>
        <begin position="3"/>
        <end position="121"/>
    </location>
</feature>
<organism evidence="3 4">
    <name type="scientific">Halalkalibacter hemicellulosilyticusJCM 9152</name>
    <dbReference type="NCBI Taxonomy" id="1236971"/>
    <lineage>
        <taxon>Bacteria</taxon>
        <taxon>Bacillati</taxon>
        <taxon>Bacillota</taxon>
        <taxon>Bacilli</taxon>
        <taxon>Bacillales</taxon>
        <taxon>Bacillaceae</taxon>
        <taxon>Halalkalibacter</taxon>
    </lineage>
</organism>
<accession>W4QCF7</accession>
<dbReference type="SUPFAM" id="SSF55347">
    <property type="entry name" value="Glyceraldehyde-3-phosphate dehydrogenase-like, C-terminal domain"/>
    <property type="match status" value="1"/>
</dbReference>
<sequence length="326" mass="36456">MNVNVAIVGTGGFSRMHAEILAEMNDVCVKAFCGTSMKKAASIAQEFNATPYENIDQMLAEEEIDALYICVPPFAHGEIEQRAIDRKIPFFVEKPLGVKGEEPQRIEEQVKRYNLITSVGYHFRYQETVIHMKEYLQAKTIGMATGRWIGSMPEVAWWRDQKRSGGQFIEQTTHIVDLLRYVAGEVKEVYASYATRAMDKKYDGVSVADVGSVILTLENGSVATIINTCIVPGNLSDVALSIYTSEGILEWTPERLKECIGEHVHEHDNTCNPYKRESEAFIYAVQTGDRSRILSSYEDAYKTFKVTEAALHSANSGATVALEDEC</sequence>
<dbReference type="EMBL" id="BAUU01000006">
    <property type="protein sequence ID" value="GAE29715.1"/>
    <property type="molecule type" value="Genomic_DNA"/>
</dbReference>
<keyword evidence="4" id="KW-1185">Reference proteome</keyword>
<reference evidence="3" key="1">
    <citation type="journal article" date="2014" name="Genome Announc.">
        <title>Draft Genome Sequences of Three Alkaliphilic Bacillus Strains, Bacillus wakoensis JCM 9140T, Bacillus akibai JCM 9157T, and Bacillus hemicellulosilyticus JCM 9152T.</title>
        <authorList>
            <person name="Yuki M."/>
            <person name="Oshima K."/>
            <person name="Suda W."/>
            <person name="Oshida Y."/>
            <person name="Kitamura K."/>
            <person name="Iida T."/>
            <person name="Hattori M."/>
            <person name="Ohkuma M."/>
        </authorList>
    </citation>
    <scope>NUCLEOTIDE SEQUENCE [LARGE SCALE GENOMIC DNA]</scope>
    <source>
        <strain evidence="3">JCM 9152</strain>
    </source>
</reference>
<dbReference type="OrthoDB" id="9815825at2"/>
<dbReference type="RefSeq" id="WP_035341605.1">
    <property type="nucleotide sequence ID" value="NZ_BAUU01000006.1"/>
</dbReference>
<comment type="caution">
    <text evidence="3">The sequence shown here is derived from an EMBL/GenBank/DDBJ whole genome shotgun (WGS) entry which is preliminary data.</text>
</comment>
<feature type="domain" description="GFO/IDH/MocA-like oxidoreductase" evidence="2">
    <location>
        <begin position="133"/>
        <end position="249"/>
    </location>
</feature>
<protein>
    <submittedName>
        <fullName evidence="3">Dehydrogenases and related proteins-like</fullName>
    </submittedName>
</protein>